<dbReference type="InterPro" id="IPR045522">
    <property type="entry name" value="DUF6474"/>
</dbReference>
<dbReference type="Pfam" id="PF20079">
    <property type="entry name" value="DUF6474"/>
    <property type="match status" value="1"/>
</dbReference>
<proteinExistence type="predicted"/>
<dbReference type="Proteomes" id="UP000424462">
    <property type="component" value="Chromosome"/>
</dbReference>
<organism evidence="2 3">
    <name type="scientific">Corynebacterium occultum</name>
    <dbReference type="NCBI Taxonomy" id="2675219"/>
    <lineage>
        <taxon>Bacteria</taxon>
        <taxon>Bacillati</taxon>
        <taxon>Actinomycetota</taxon>
        <taxon>Actinomycetes</taxon>
        <taxon>Mycobacteriales</taxon>
        <taxon>Corynebacteriaceae</taxon>
        <taxon>Corynebacterium</taxon>
    </lineage>
</organism>
<keyword evidence="1" id="KW-0175">Coiled coil</keyword>
<sequence length="227" mass="25784">MLNPDCTRNKLGVGRKNMGILESIRKRRAKTKAEIQAAKVRAKTEAKETAKLELRRSKLLARQEKNLLNAEKKGLKKKRKHERKLAETELARIKAGRFNKDKVSRLLSTSRLLLPVLLPLVYRAVNAGREKFIEARANNLGVSSDELAQFSGHGAPIKARMQGLQHNLENSSLPVGFIRDAEERLKELGAAVDNAEYMTPEQRRRAHRTINQDIDLLVDEIQVKLRQ</sequence>
<reference evidence="2 3" key="1">
    <citation type="submission" date="2019-11" db="EMBL/GenBank/DDBJ databases">
        <title>Complete genome sequence of Corynebacterium kalinowskii 1959, a novel Corynebacterium species isolated from soil of a small paddock in Vilsendorf, Germany.</title>
        <authorList>
            <person name="Schaffert L."/>
            <person name="Ruwe M."/>
            <person name="Milse J."/>
            <person name="Hanuschka K."/>
            <person name="Ortseifen V."/>
            <person name="Droste J."/>
            <person name="Brandt D."/>
            <person name="Schlueter L."/>
            <person name="Kutter Y."/>
            <person name="Vinke S."/>
            <person name="Viehoefer P."/>
            <person name="Jacob L."/>
            <person name="Luebke N.-C."/>
            <person name="Schulte-Berndt E."/>
            <person name="Hain C."/>
            <person name="Linder M."/>
            <person name="Schmidt P."/>
            <person name="Wollenschlaeger L."/>
            <person name="Luttermann T."/>
            <person name="Thieme E."/>
            <person name="Hassa J."/>
            <person name="Haak M."/>
            <person name="Wittchen M."/>
            <person name="Mentz A."/>
            <person name="Persicke M."/>
            <person name="Busche T."/>
            <person name="Ruckert C."/>
        </authorList>
    </citation>
    <scope>NUCLEOTIDE SEQUENCE [LARGE SCALE GENOMIC DNA]</scope>
    <source>
        <strain evidence="2 3">2039</strain>
    </source>
</reference>
<evidence type="ECO:0000256" key="1">
    <source>
        <dbReference type="SAM" id="Coils"/>
    </source>
</evidence>
<feature type="coiled-coil region" evidence="1">
    <location>
        <begin position="21"/>
        <end position="78"/>
    </location>
</feature>
<dbReference type="AlphaFoldDB" id="A0A6B8WCH5"/>
<protein>
    <submittedName>
        <fullName evidence="2">Uncharacterized protein</fullName>
    </submittedName>
</protein>
<accession>A0A6B8WCH5</accession>
<name>A0A6B8WCH5_9CORY</name>
<evidence type="ECO:0000313" key="2">
    <source>
        <dbReference type="EMBL" id="QGU08576.1"/>
    </source>
</evidence>
<keyword evidence="3" id="KW-1185">Reference proteome</keyword>
<dbReference type="EMBL" id="CP046455">
    <property type="protein sequence ID" value="QGU08576.1"/>
    <property type="molecule type" value="Genomic_DNA"/>
</dbReference>
<gene>
    <name evidence="2" type="ORF">COCCU_13385</name>
</gene>
<evidence type="ECO:0000313" key="3">
    <source>
        <dbReference type="Proteomes" id="UP000424462"/>
    </source>
</evidence>
<dbReference type="KEGG" id="cok:COCCU_13385"/>